<feature type="domain" description="Calcineurin-like phosphoesterase" evidence="3">
    <location>
        <begin position="1"/>
        <end position="158"/>
    </location>
</feature>
<comment type="similarity">
    <text evidence="1 2">Belongs to the metallophosphoesterase superfamily. YfcE family.</text>
</comment>
<comment type="caution">
    <text evidence="4">The sequence shown here is derived from an EMBL/GenBank/DDBJ whole genome shotgun (WGS) entry which is preliminary data.</text>
</comment>
<reference evidence="4 5" key="1">
    <citation type="journal article" date="2016" name="Nat. Commun.">
        <title>Thousands of microbial genomes shed light on interconnected biogeochemical processes in an aquifer system.</title>
        <authorList>
            <person name="Anantharaman K."/>
            <person name="Brown C.T."/>
            <person name="Hug L.A."/>
            <person name="Sharon I."/>
            <person name="Castelle C.J."/>
            <person name="Probst A.J."/>
            <person name="Thomas B.C."/>
            <person name="Singh A."/>
            <person name="Wilkins M.J."/>
            <person name="Karaoz U."/>
            <person name="Brodie E.L."/>
            <person name="Williams K.H."/>
            <person name="Hubbard S.S."/>
            <person name="Banfield J.F."/>
        </authorList>
    </citation>
    <scope>NUCLEOTIDE SEQUENCE [LARGE SCALE GENOMIC DNA]</scope>
</reference>
<dbReference type="NCBIfam" id="TIGR00040">
    <property type="entry name" value="yfcE"/>
    <property type="match status" value="1"/>
</dbReference>
<dbReference type="Pfam" id="PF12850">
    <property type="entry name" value="Metallophos_2"/>
    <property type="match status" value="1"/>
</dbReference>
<dbReference type="EMBL" id="MHOL01000003">
    <property type="protein sequence ID" value="OGZ63333.1"/>
    <property type="molecule type" value="Genomic_DNA"/>
</dbReference>
<name>A0A1G2HLK9_9BACT</name>
<dbReference type="EC" id="3.1.4.-" evidence="2"/>
<comment type="cofactor">
    <cofactor evidence="2">
        <name>a divalent metal cation</name>
        <dbReference type="ChEBI" id="CHEBI:60240"/>
    </cofactor>
</comment>
<protein>
    <recommendedName>
        <fullName evidence="2">Phosphoesterase</fullName>
        <ecNumber evidence="2">3.1.4.-</ecNumber>
    </recommendedName>
</protein>
<dbReference type="InterPro" id="IPR041802">
    <property type="entry name" value="MPP_YfcE"/>
</dbReference>
<organism evidence="4 5">
    <name type="scientific">Candidatus Staskawiczbacteria bacterium RIFCSPHIGHO2_01_FULL_34_27</name>
    <dbReference type="NCBI Taxonomy" id="1802199"/>
    <lineage>
        <taxon>Bacteria</taxon>
        <taxon>Candidatus Staskawicziibacteriota</taxon>
    </lineage>
</organism>
<dbReference type="PANTHER" id="PTHR43165">
    <property type="entry name" value="METALLOPHOSPHOESTERASE"/>
    <property type="match status" value="1"/>
</dbReference>
<evidence type="ECO:0000259" key="3">
    <source>
        <dbReference type="Pfam" id="PF12850"/>
    </source>
</evidence>
<evidence type="ECO:0000256" key="1">
    <source>
        <dbReference type="ARBA" id="ARBA00008950"/>
    </source>
</evidence>
<dbReference type="Gene3D" id="3.60.21.10">
    <property type="match status" value="1"/>
</dbReference>
<dbReference type="InterPro" id="IPR029052">
    <property type="entry name" value="Metallo-depent_PP-like"/>
</dbReference>
<dbReference type="PANTHER" id="PTHR43165:SF1">
    <property type="entry name" value="PHOSPHODIESTERASE MJ0936"/>
    <property type="match status" value="1"/>
</dbReference>
<dbReference type="CDD" id="cd00841">
    <property type="entry name" value="MPP_YfcE"/>
    <property type="match status" value="1"/>
</dbReference>
<evidence type="ECO:0000256" key="2">
    <source>
        <dbReference type="RuleBase" id="RU362039"/>
    </source>
</evidence>
<dbReference type="SUPFAM" id="SSF56300">
    <property type="entry name" value="Metallo-dependent phosphatases"/>
    <property type="match status" value="1"/>
</dbReference>
<proteinExistence type="inferred from homology"/>
<dbReference type="Proteomes" id="UP000178991">
    <property type="component" value="Unassembled WGS sequence"/>
</dbReference>
<dbReference type="GO" id="GO:0046872">
    <property type="term" value="F:metal ion binding"/>
    <property type="evidence" value="ECO:0007669"/>
    <property type="project" value="UniProtKB-KW"/>
</dbReference>
<evidence type="ECO:0000313" key="5">
    <source>
        <dbReference type="Proteomes" id="UP000178991"/>
    </source>
</evidence>
<dbReference type="InterPro" id="IPR024654">
    <property type="entry name" value="Calcineurin-like_PHP_lpxH"/>
</dbReference>
<evidence type="ECO:0000313" key="4">
    <source>
        <dbReference type="EMBL" id="OGZ63333.1"/>
    </source>
</evidence>
<dbReference type="InterPro" id="IPR053193">
    <property type="entry name" value="MetalloPDE_YfcE-like"/>
</dbReference>
<gene>
    <name evidence="4" type="ORF">A2639_00175</name>
</gene>
<dbReference type="InterPro" id="IPR000979">
    <property type="entry name" value="Phosphodiesterase_MJ0936/Vps29"/>
</dbReference>
<dbReference type="GO" id="GO:0016787">
    <property type="term" value="F:hydrolase activity"/>
    <property type="evidence" value="ECO:0007669"/>
    <property type="project" value="UniProtKB-UniRule"/>
</dbReference>
<sequence>MKIAIVSDTHDNIPNFKKVIDFLNKEKVDLMLHCGDICNQETIDEAVKSFKGEIKFVRGNGDYDLHNIPEKMEIELDNKKIAFIHYPDKARELAESKNSSRVSGQEYDLVFYGHTHRPWEEKVGNPSTGSGQVCRLVNPGELAGQRYKPCFALYDTKTDKLELKILEKI</sequence>
<keyword evidence="2" id="KW-0479">Metal-binding</keyword>
<accession>A0A1G2HLK9</accession>
<dbReference type="AlphaFoldDB" id="A0A1G2HLK9"/>